<dbReference type="Gene3D" id="2.30.29.30">
    <property type="entry name" value="Pleckstrin-homology domain (PH domain)/Phosphotyrosine-binding domain (PTB)"/>
    <property type="match status" value="1"/>
</dbReference>
<reference evidence="3" key="2">
    <citation type="submission" date="2025-09" db="UniProtKB">
        <authorList>
            <consortium name="Ensembl"/>
        </authorList>
    </citation>
    <scope>IDENTIFICATION</scope>
</reference>
<dbReference type="GO" id="GO:0009898">
    <property type="term" value="C:cytoplasmic side of plasma membrane"/>
    <property type="evidence" value="ECO:0007669"/>
    <property type="project" value="TreeGrafter"/>
</dbReference>
<sequence length="205" mass="22780">MVGLASSGIAVFRNRICSSFFPCLNIKLKFCMFQGETQDCEVSLALSCPKTCKNLWRSSVDHHSFFCSNRTARSPKHNNSAVQSYRNGPVCHRVVGGMVWNPVLRRSISSEHLETKSLPSRSPPTTPNWRSPRVRHGIRKPRPSSAELTSELKDMSEGEDVFYTYRASVSSSKDSEGDASLHQLVSSHTPESWPCLSDGEVCASN</sequence>
<feature type="compositionally biased region" description="Basic residues" evidence="1">
    <location>
        <begin position="132"/>
        <end position="142"/>
    </location>
</feature>
<accession>A0A3Q3VYT8</accession>
<reference evidence="3" key="1">
    <citation type="submission" date="2025-08" db="UniProtKB">
        <authorList>
            <consortium name="Ensembl"/>
        </authorList>
    </citation>
    <scope>IDENTIFICATION</scope>
</reference>
<dbReference type="OMA" id="CSNRTAR"/>
<dbReference type="InterPro" id="IPR018980">
    <property type="entry name" value="FERM_PH-like_C"/>
</dbReference>
<dbReference type="GO" id="GO:0004725">
    <property type="term" value="F:protein tyrosine phosphatase activity"/>
    <property type="evidence" value="ECO:0007669"/>
    <property type="project" value="TreeGrafter"/>
</dbReference>
<dbReference type="SUPFAM" id="SSF50729">
    <property type="entry name" value="PH domain-like"/>
    <property type="match status" value="1"/>
</dbReference>
<dbReference type="PANTHER" id="PTHR45706">
    <property type="entry name" value="TYROSINE-PROTEIN PHOSPHATASE"/>
    <property type="match status" value="1"/>
</dbReference>
<dbReference type="SMART" id="SM01196">
    <property type="entry name" value="FERM_C"/>
    <property type="match status" value="1"/>
</dbReference>
<dbReference type="AlphaFoldDB" id="A0A3Q3VYT8"/>
<protein>
    <recommendedName>
        <fullName evidence="2">FERM C-terminal PH-like domain-containing protein</fullName>
    </recommendedName>
</protein>
<dbReference type="InterPro" id="IPR011993">
    <property type="entry name" value="PH-like_dom_sf"/>
</dbReference>
<evidence type="ECO:0000313" key="3">
    <source>
        <dbReference type="Ensembl" id="ENSMMOP00000004272.1"/>
    </source>
</evidence>
<feature type="region of interest" description="Disordered" evidence="1">
    <location>
        <begin position="168"/>
        <end position="205"/>
    </location>
</feature>
<evidence type="ECO:0000256" key="1">
    <source>
        <dbReference type="SAM" id="MobiDB-lite"/>
    </source>
</evidence>
<evidence type="ECO:0000313" key="4">
    <source>
        <dbReference type="Proteomes" id="UP000261620"/>
    </source>
</evidence>
<evidence type="ECO:0000259" key="2">
    <source>
        <dbReference type="SMART" id="SM01196"/>
    </source>
</evidence>
<keyword evidence="4" id="KW-1185">Reference proteome</keyword>
<dbReference type="STRING" id="94237.ENSMMOP00000004272"/>
<dbReference type="PANTHER" id="PTHR45706:SF5">
    <property type="entry name" value="TYROSINE-PROTEIN PHOSPHATASE NON-RECEPTOR TYPE 3"/>
    <property type="match status" value="1"/>
</dbReference>
<name>A0A3Q3VYT8_MOLML</name>
<dbReference type="GO" id="GO:0005737">
    <property type="term" value="C:cytoplasm"/>
    <property type="evidence" value="ECO:0007669"/>
    <property type="project" value="TreeGrafter"/>
</dbReference>
<dbReference type="Proteomes" id="UP000261620">
    <property type="component" value="Unplaced"/>
</dbReference>
<feature type="region of interest" description="Disordered" evidence="1">
    <location>
        <begin position="111"/>
        <end position="153"/>
    </location>
</feature>
<dbReference type="Ensembl" id="ENSMMOT00000004349.1">
    <property type="protein sequence ID" value="ENSMMOP00000004272.1"/>
    <property type="gene ID" value="ENSMMOG00000003414.1"/>
</dbReference>
<feature type="domain" description="FERM C-terminal PH-like" evidence="2">
    <location>
        <begin position="1"/>
        <end position="74"/>
    </location>
</feature>
<organism evidence="3 4">
    <name type="scientific">Mola mola</name>
    <name type="common">Ocean sunfish</name>
    <name type="synonym">Tetraodon mola</name>
    <dbReference type="NCBI Taxonomy" id="94237"/>
    <lineage>
        <taxon>Eukaryota</taxon>
        <taxon>Metazoa</taxon>
        <taxon>Chordata</taxon>
        <taxon>Craniata</taxon>
        <taxon>Vertebrata</taxon>
        <taxon>Euteleostomi</taxon>
        <taxon>Actinopterygii</taxon>
        <taxon>Neopterygii</taxon>
        <taxon>Teleostei</taxon>
        <taxon>Neoteleostei</taxon>
        <taxon>Acanthomorphata</taxon>
        <taxon>Eupercaria</taxon>
        <taxon>Tetraodontiformes</taxon>
        <taxon>Molidae</taxon>
        <taxon>Mola</taxon>
    </lineage>
</organism>
<proteinExistence type="predicted"/>